<feature type="transmembrane region" description="Helical" evidence="1">
    <location>
        <begin position="12"/>
        <end position="33"/>
    </location>
</feature>
<evidence type="ECO:0000313" key="3">
    <source>
        <dbReference type="Proteomes" id="UP000663850"/>
    </source>
</evidence>
<dbReference type="Proteomes" id="UP000663850">
    <property type="component" value="Unassembled WGS sequence"/>
</dbReference>
<keyword evidence="1" id="KW-0472">Membrane</keyword>
<keyword evidence="1" id="KW-0812">Transmembrane</keyword>
<feature type="transmembrane region" description="Helical" evidence="1">
    <location>
        <begin position="45"/>
        <end position="68"/>
    </location>
</feature>
<evidence type="ECO:0000313" key="2">
    <source>
        <dbReference type="EMBL" id="CAE6458540.1"/>
    </source>
</evidence>
<proteinExistence type="predicted"/>
<comment type="caution">
    <text evidence="2">The sequence shown here is derived from an EMBL/GenBank/DDBJ whole genome shotgun (WGS) entry which is preliminary data.</text>
</comment>
<keyword evidence="1" id="KW-1133">Transmembrane helix</keyword>
<dbReference type="AlphaFoldDB" id="A0A8H3BKX5"/>
<name>A0A8H3BKX5_9AGAM</name>
<protein>
    <submittedName>
        <fullName evidence="2">Uncharacterized protein</fullName>
    </submittedName>
</protein>
<evidence type="ECO:0000256" key="1">
    <source>
        <dbReference type="SAM" id="Phobius"/>
    </source>
</evidence>
<gene>
    <name evidence="2" type="ORF">RDB_LOCUS48777</name>
</gene>
<organism evidence="2 3">
    <name type="scientific">Rhizoctonia solani</name>
    <dbReference type="NCBI Taxonomy" id="456999"/>
    <lineage>
        <taxon>Eukaryota</taxon>
        <taxon>Fungi</taxon>
        <taxon>Dikarya</taxon>
        <taxon>Basidiomycota</taxon>
        <taxon>Agaricomycotina</taxon>
        <taxon>Agaricomycetes</taxon>
        <taxon>Cantharellales</taxon>
        <taxon>Ceratobasidiaceae</taxon>
        <taxon>Rhizoctonia</taxon>
    </lineage>
</organism>
<dbReference type="EMBL" id="CAJMWZ010002598">
    <property type="protein sequence ID" value="CAE6458540.1"/>
    <property type="molecule type" value="Genomic_DNA"/>
</dbReference>
<reference evidence="2" key="1">
    <citation type="submission" date="2021-01" db="EMBL/GenBank/DDBJ databases">
        <authorList>
            <person name="Kaushik A."/>
        </authorList>
    </citation>
    <scope>NUCLEOTIDE SEQUENCE</scope>
    <source>
        <strain evidence="2">Type strain: AG8-Rh-89/</strain>
    </source>
</reference>
<sequence>MKDLHDYAPPIIALSYGLLSIVFILKVILEWRLEIHIPLLAERICFTLAYCSQIVTLYTIFPAVPYIWDTARFVVLPKRLRERDTPCDSEEPLLPEYSAHPTEVIEIQELAGQENQMLVQKDGYTILPKEDPDLERGDVNNAK</sequence>
<accession>A0A8H3BKX5</accession>